<keyword evidence="4" id="KW-0804">Transcription</keyword>
<dbReference type="AlphaFoldDB" id="A0A928X1H4"/>
<dbReference type="Gene3D" id="1.10.10.60">
    <property type="entry name" value="Homeodomain-like"/>
    <property type="match status" value="2"/>
</dbReference>
<dbReference type="InterPro" id="IPR018062">
    <property type="entry name" value="HTH_AraC-typ_CS"/>
</dbReference>
<name>A0A928X1H4_LEPEC</name>
<keyword evidence="3" id="KW-0010">Activator</keyword>
<dbReference type="SUPFAM" id="SSF46689">
    <property type="entry name" value="Homeodomain-like"/>
    <property type="match status" value="2"/>
</dbReference>
<evidence type="ECO:0000259" key="5">
    <source>
        <dbReference type="PROSITE" id="PS01124"/>
    </source>
</evidence>
<reference evidence="6" key="1">
    <citation type="submission" date="2020-10" db="EMBL/GenBank/DDBJ databases">
        <authorList>
            <person name="Castelo-Branco R."/>
            <person name="Eusebio N."/>
            <person name="Adriana R."/>
            <person name="Vieira A."/>
            <person name="Brugerolle De Fraissinette N."/>
            <person name="Rezende De Castro R."/>
            <person name="Schneider M.P."/>
            <person name="Vasconcelos V."/>
            <person name="Leao P.N."/>
        </authorList>
    </citation>
    <scope>NUCLEOTIDE SEQUENCE</scope>
    <source>
        <strain evidence="6">LEGE 11479</strain>
    </source>
</reference>
<dbReference type="InterPro" id="IPR037923">
    <property type="entry name" value="HTH-like"/>
</dbReference>
<accession>A0A928X1H4</accession>
<evidence type="ECO:0000313" key="7">
    <source>
        <dbReference type="Proteomes" id="UP000615026"/>
    </source>
</evidence>
<evidence type="ECO:0000256" key="3">
    <source>
        <dbReference type="ARBA" id="ARBA00023159"/>
    </source>
</evidence>
<proteinExistence type="predicted"/>
<sequence>MHSQIDFVDSHTLTAKPDVTPGRIIVSSKDLPWQGIHIEKGENDGFTPDDVTVTQHYFAMNTGPALDWEWKDGSTFKTHRYETGDLWINPAGVPFSHRIDGHNQFLLLTLDPQKLTELMPERPLLEHQAFRRQHQSKDKHLQMLMQALLIEAETGAPNGQLYVDSLSTALGTHFVNHYSLEQPVNLAGFPVSERQRLGTVLDYIEAHLTEDIGLFDLSLQAGLSKFHFSRLFKQTLGVTPHKYVVKRRIEQAARRLKQGQPIAQVAYHFGFSDQSHFTRAFKQVKGATPRQFVKSL</sequence>
<evidence type="ECO:0000256" key="1">
    <source>
        <dbReference type="ARBA" id="ARBA00023015"/>
    </source>
</evidence>
<dbReference type="SUPFAM" id="SSF51215">
    <property type="entry name" value="Regulatory protein AraC"/>
    <property type="match status" value="1"/>
</dbReference>
<keyword evidence="2" id="KW-0238">DNA-binding</keyword>
<dbReference type="InterPro" id="IPR020449">
    <property type="entry name" value="Tscrpt_reg_AraC-type_HTH"/>
</dbReference>
<evidence type="ECO:0000256" key="4">
    <source>
        <dbReference type="ARBA" id="ARBA00023163"/>
    </source>
</evidence>
<dbReference type="PRINTS" id="PR00032">
    <property type="entry name" value="HTHARAC"/>
</dbReference>
<evidence type="ECO:0000313" key="6">
    <source>
        <dbReference type="EMBL" id="MBE9067254.1"/>
    </source>
</evidence>
<dbReference type="Pfam" id="PF12833">
    <property type="entry name" value="HTH_18"/>
    <property type="match status" value="1"/>
</dbReference>
<keyword evidence="1" id="KW-0805">Transcription regulation</keyword>
<dbReference type="SMART" id="SM00342">
    <property type="entry name" value="HTH_ARAC"/>
    <property type="match status" value="1"/>
</dbReference>
<gene>
    <name evidence="6" type="ORF">IQ260_11375</name>
</gene>
<feature type="domain" description="HTH araC/xylS-type" evidence="5">
    <location>
        <begin position="198"/>
        <end position="295"/>
    </location>
</feature>
<evidence type="ECO:0000256" key="2">
    <source>
        <dbReference type="ARBA" id="ARBA00023125"/>
    </source>
</evidence>
<keyword evidence="7" id="KW-1185">Reference proteome</keyword>
<dbReference type="InterPro" id="IPR018060">
    <property type="entry name" value="HTH_AraC"/>
</dbReference>
<organism evidence="6 7">
    <name type="scientific">Leptolyngbya cf. ectocarpi LEGE 11479</name>
    <dbReference type="NCBI Taxonomy" id="1828722"/>
    <lineage>
        <taxon>Bacteria</taxon>
        <taxon>Bacillati</taxon>
        <taxon>Cyanobacteriota</taxon>
        <taxon>Cyanophyceae</taxon>
        <taxon>Leptolyngbyales</taxon>
        <taxon>Leptolyngbyaceae</taxon>
        <taxon>Leptolyngbya group</taxon>
        <taxon>Leptolyngbya</taxon>
    </lineage>
</organism>
<dbReference type="InterPro" id="IPR050204">
    <property type="entry name" value="AraC_XylS_family_regulators"/>
</dbReference>
<dbReference type="PROSITE" id="PS00041">
    <property type="entry name" value="HTH_ARAC_FAMILY_1"/>
    <property type="match status" value="1"/>
</dbReference>
<dbReference type="GO" id="GO:0003700">
    <property type="term" value="F:DNA-binding transcription factor activity"/>
    <property type="evidence" value="ECO:0007669"/>
    <property type="project" value="InterPro"/>
</dbReference>
<dbReference type="Proteomes" id="UP000615026">
    <property type="component" value="Unassembled WGS sequence"/>
</dbReference>
<dbReference type="RefSeq" id="WP_193993221.1">
    <property type="nucleotide sequence ID" value="NZ_JADEXP010000084.1"/>
</dbReference>
<dbReference type="PANTHER" id="PTHR46796:SF6">
    <property type="entry name" value="ARAC SUBFAMILY"/>
    <property type="match status" value="1"/>
</dbReference>
<dbReference type="PANTHER" id="PTHR46796">
    <property type="entry name" value="HTH-TYPE TRANSCRIPTIONAL ACTIVATOR RHAS-RELATED"/>
    <property type="match status" value="1"/>
</dbReference>
<comment type="caution">
    <text evidence="6">The sequence shown here is derived from an EMBL/GenBank/DDBJ whole genome shotgun (WGS) entry which is preliminary data.</text>
</comment>
<dbReference type="GO" id="GO:0043565">
    <property type="term" value="F:sequence-specific DNA binding"/>
    <property type="evidence" value="ECO:0007669"/>
    <property type="project" value="InterPro"/>
</dbReference>
<dbReference type="InterPro" id="IPR009057">
    <property type="entry name" value="Homeodomain-like_sf"/>
</dbReference>
<dbReference type="EMBL" id="JADEXP010000084">
    <property type="protein sequence ID" value="MBE9067254.1"/>
    <property type="molecule type" value="Genomic_DNA"/>
</dbReference>
<dbReference type="PROSITE" id="PS01124">
    <property type="entry name" value="HTH_ARAC_FAMILY_2"/>
    <property type="match status" value="1"/>
</dbReference>
<protein>
    <submittedName>
        <fullName evidence="6">Helix-turn-helix transcriptional regulator</fullName>
    </submittedName>
</protein>